<evidence type="ECO:0000313" key="3">
    <source>
        <dbReference type="Proteomes" id="UP000032564"/>
    </source>
</evidence>
<protein>
    <submittedName>
        <fullName evidence="2">Uncharacterized protein</fullName>
    </submittedName>
</protein>
<dbReference type="Proteomes" id="UP000032564">
    <property type="component" value="Unassembled WGS sequence"/>
</dbReference>
<name>A0ABR5CZ03_9HYPH</name>
<sequence length="329" mass="35908">MMAGQVTSSNFTGSFSGLNGTATLTATRPDIIRSLLTVGYPSRRSAVRVVGPWREKMLFAMATGYLDLSLNSTAYFRNLERSEKAAISFLFGEAFTHWYAQARMNIQFLVHVAGLTSCSWGTPTAPLTPKTGATPPAPKSRPDFIGIHGLDRHVFESKGRIRSPSTNVVSKALGQVSALHSINGHAPITRCASFFMLKASGTVGKVVDPPGEGKGIAVNFDDQEALAKAYSFFLDQPTFDLSDRIGKGYVGREIEEGVLFGIDKEILSAVSEPSANDQERRQRVSEIFAMLADRSESYSGRRDNEASPGSDGTLLVDRRSPPRRILRRR</sequence>
<feature type="region of interest" description="Disordered" evidence="1">
    <location>
        <begin position="295"/>
        <end position="329"/>
    </location>
</feature>
<evidence type="ECO:0000256" key="1">
    <source>
        <dbReference type="SAM" id="MobiDB-lite"/>
    </source>
</evidence>
<proteinExistence type="predicted"/>
<gene>
    <name evidence="2" type="ORF">RP75_28520</name>
</gene>
<feature type="compositionally biased region" description="Basic and acidic residues" evidence="1">
    <location>
        <begin position="295"/>
        <end position="305"/>
    </location>
</feature>
<organism evidence="2 3">
    <name type="scientific">Agrobacterium arsenijevicii</name>
    <dbReference type="NCBI Taxonomy" id="1585697"/>
    <lineage>
        <taxon>Bacteria</taxon>
        <taxon>Pseudomonadati</taxon>
        <taxon>Pseudomonadota</taxon>
        <taxon>Alphaproteobacteria</taxon>
        <taxon>Hyphomicrobiales</taxon>
        <taxon>Rhizobiaceae</taxon>
        <taxon>Rhizobium/Agrobacterium group</taxon>
        <taxon>Agrobacterium</taxon>
    </lineage>
</organism>
<accession>A0ABR5CZ03</accession>
<evidence type="ECO:0000313" key="2">
    <source>
        <dbReference type="EMBL" id="KJF70063.1"/>
    </source>
</evidence>
<comment type="caution">
    <text evidence="2">The sequence shown here is derived from an EMBL/GenBank/DDBJ whole genome shotgun (WGS) entry which is preliminary data.</text>
</comment>
<keyword evidence="3" id="KW-1185">Reference proteome</keyword>
<dbReference type="EMBL" id="JWIT01000050">
    <property type="protein sequence ID" value="KJF70063.1"/>
    <property type="molecule type" value="Genomic_DNA"/>
</dbReference>
<reference evidence="2 3" key="1">
    <citation type="submission" date="2014-12" db="EMBL/GenBank/DDBJ databases">
        <authorList>
            <person name="Kuzmanovic N."/>
            <person name="Pulawska J."/>
            <person name="Obradovic A."/>
        </authorList>
    </citation>
    <scope>NUCLEOTIDE SEQUENCE [LARGE SCALE GENOMIC DNA]</scope>
    <source>
        <strain evidence="2 3">KFB 330</strain>
    </source>
</reference>